<evidence type="ECO:0000256" key="4">
    <source>
        <dbReference type="SAM" id="MobiDB-lite"/>
    </source>
</evidence>
<protein>
    <recommendedName>
        <fullName evidence="5">Ubiquitin-like protease family profile domain-containing protein</fullName>
    </recommendedName>
</protein>
<gene>
    <name evidence="6" type="ORF">M407DRAFT_30706</name>
</gene>
<accession>A0A0C3PX42</accession>
<evidence type="ECO:0000259" key="5">
    <source>
        <dbReference type="PROSITE" id="PS50600"/>
    </source>
</evidence>
<dbReference type="EMBL" id="KN823211">
    <property type="protein sequence ID" value="KIO19635.1"/>
    <property type="molecule type" value="Genomic_DNA"/>
</dbReference>
<feature type="region of interest" description="Disordered" evidence="4">
    <location>
        <begin position="37"/>
        <end position="63"/>
    </location>
</feature>
<dbReference type="HOGENOM" id="CLU_073670_0_0_1"/>
<evidence type="ECO:0000256" key="1">
    <source>
        <dbReference type="ARBA" id="ARBA00005234"/>
    </source>
</evidence>
<dbReference type="GO" id="GO:0008234">
    <property type="term" value="F:cysteine-type peptidase activity"/>
    <property type="evidence" value="ECO:0007669"/>
    <property type="project" value="InterPro"/>
</dbReference>
<dbReference type="Gene3D" id="3.40.395.10">
    <property type="entry name" value="Adenoviral Proteinase, Chain A"/>
    <property type="match status" value="1"/>
</dbReference>
<evidence type="ECO:0000313" key="6">
    <source>
        <dbReference type="EMBL" id="KIO19635.1"/>
    </source>
</evidence>
<dbReference type="InterPro" id="IPR038765">
    <property type="entry name" value="Papain-like_cys_pep_sf"/>
</dbReference>
<dbReference type="AlphaFoldDB" id="A0A0C3PX42"/>
<comment type="similarity">
    <text evidence="1">Belongs to the peptidase C48 family.</text>
</comment>
<name>A0A0C3PX42_9AGAM</name>
<dbReference type="Pfam" id="PF02902">
    <property type="entry name" value="Peptidase_C48"/>
    <property type="match status" value="1"/>
</dbReference>
<dbReference type="GO" id="GO:0019783">
    <property type="term" value="F:ubiquitin-like protein peptidase activity"/>
    <property type="evidence" value="ECO:0007669"/>
    <property type="project" value="UniProtKB-ARBA"/>
</dbReference>
<dbReference type="Proteomes" id="UP000054248">
    <property type="component" value="Unassembled WGS sequence"/>
</dbReference>
<evidence type="ECO:0000313" key="7">
    <source>
        <dbReference type="Proteomes" id="UP000054248"/>
    </source>
</evidence>
<reference evidence="7" key="2">
    <citation type="submission" date="2015-01" db="EMBL/GenBank/DDBJ databases">
        <title>Evolutionary Origins and Diversification of the Mycorrhizal Mutualists.</title>
        <authorList>
            <consortium name="DOE Joint Genome Institute"/>
            <consortium name="Mycorrhizal Genomics Consortium"/>
            <person name="Kohler A."/>
            <person name="Kuo A."/>
            <person name="Nagy L.G."/>
            <person name="Floudas D."/>
            <person name="Copeland A."/>
            <person name="Barry K.W."/>
            <person name="Cichocki N."/>
            <person name="Veneault-Fourrey C."/>
            <person name="LaButti K."/>
            <person name="Lindquist E.A."/>
            <person name="Lipzen A."/>
            <person name="Lundell T."/>
            <person name="Morin E."/>
            <person name="Murat C."/>
            <person name="Riley R."/>
            <person name="Ohm R."/>
            <person name="Sun H."/>
            <person name="Tunlid A."/>
            <person name="Henrissat B."/>
            <person name="Grigoriev I.V."/>
            <person name="Hibbett D.S."/>
            <person name="Martin F."/>
        </authorList>
    </citation>
    <scope>NUCLEOTIDE SEQUENCE [LARGE SCALE GENOMIC DNA]</scope>
    <source>
        <strain evidence="7">MUT 4182</strain>
    </source>
</reference>
<dbReference type="InterPro" id="IPR003653">
    <property type="entry name" value="Peptidase_C48_C"/>
</dbReference>
<dbReference type="GO" id="GO:0006508">
    <property type="term" value="P:proteolysis"/>
    <property type="evidence" value="ECO:0007669"/>
    <property type="project" value="UniProtKB-KW"/>
</dbReference>
<sequence length="321" mass="35867">MLQHFTTTTTHGTHLTFTPHTTQLPFQDAMSRLNTEVIPDPTATSSNKTKQAADGTSERQAPKNWTFINFRPHAPQGTPIDSLAITSGYGDGDTTSIHREALPRLDKGSWLVTSLVDFHCHEVGNVCYESNGKFTNAVRIDPKASPLDHNYVAFPMNARESHWALGILTHASDLLEEHNPSGPIHTSLLVLNSIHGYNPRDLDKRYRDFIRLLSMGKKFRKGAISRVKLFKPEVLQQPNGTDCGLYPGHFLSVFLTNPARYEAICKGERAAGESIDDLWHGDRVLHARDNLRDLVERVCIVRQAAHSFHSGRTPADLGLEY</sequence>
<evidence type="ECO:0000256" key="3">
    <source>
        <dbReference type="ARBA" id="ARBA00022801"/>
    </source>
</evidence>
<evidence type="ECO:0000256" key="2">
    <source>
        <dbReference type="ARBA" id="ARBA00022670"/>
    </source>
</evidence>
<dbReference type="PROSITE" id="PS50600">
    <property type="entry name" value="ULP_PROTEASE"/>
    <property type="match status" value="1"/>
</dbReference>
<reference evidence="6 7" key="1">
    <citation type="submission" date="2014-04" db="EMBL/GenBank/DDBJ databases">
        <authorList>
            <consortium name="DOE Joint Genome Institute"/>
            <person name="Kuo A."/>
            <person name="Girlanda M."/>
            <person name="Perotto S."/>
            <person name="Kohler A."/>
            <person name="Nagy L.G."/>
            <person name="Floudas D."/>
            <person name="Copeland A."/>
            <person name="Barry K.W."/>
            <person name="Cichocki N."/>
            <person name="Veneault-Fourrey C."/>
            <person name="LaButti K."/>
            <person name="Lindquist E.A."/>
            <person name="Lipzen A."/>
            <person name="Lundell T."/>
            <person name="Morin E."/>
            <person name="Murat C."/>
            <person name="Sun H."/>
            <person name="Tunlid A."/>
            <person name="Henrissat B."/>
            <person name="Grigoriev I.V."/>
            <person name="Hibbett D.S."/>
            <person name="Martin F."/>
            <person name="Nordberg H.P."/>
            <person name="Cantor M.N."/>
            <person name="Hua S.X."/>
        </authorList>
    </citation>
    <scope>NUCLEOTIDE SEQUENCE [LARGE SCALE GENOMIC DNA]</scope>
    <source>
        <strain evidence="6 7">MUT 4182</strain>
    </source>
</reference>
<keyword evidence="2" id="KW-0645">Protease</keyword>
<dbReference type="OrthoDB" id="3175031at2759"/>
<dbReference type="SUPFAM" id="SSF54001">
    <property type="entry name" value="Cysteine proteinases"/>
    <property type="match status" value="1"/>
</dbReference>
<feature type="domain" description="Ubiquitin-like protease family profile" evidence="5">
    <location>
        <begin position="95"/>
        <end position="254"/>
    </location>
</feature>
<organism evidence="6 7">
    <name type="scientific">Tulasnella calospora MUT 4182</name>
    <dbReference type="NCBI Taxonomy" id="1051891"/>
    <lineage>
        <taxon>Eukaryota</taxon>
        <taxon>Fungi</taxon>
        <taxon>Dikarya</taxon>
        <taxon>Basidiomycota</taxon>
        <taxon>Agaricomycotina</taxon>
        <taxon>Agaricomycetes</taxon>
        <taxon>Cantharellales</taxon>
        <taxon>Tulasnellaceae</taxon>
        <taxon>Tulasnella</taxon>
    </lineage>
</organism>
<proteinExistence type="inferred from homology"/>
<keyword evidence="7" id="KW-1185">Reference proteome</keyword>
<keyword evidence="3" id="KW-0378">Hydrolase</keyword>